<evidence type="ECO:0000313" key="8">
    <source>
        <dbReference type="Proteomes" id="UP000295131"/>
    </source>
</evidence>
<dbReference type="PANTHER" id="PTHR33337">
    <property type="entry name" value="GFA DOMAIN-CONTAINING PROTEIN"/>
    <property type="match status" value="1"/>
</dbReference>
<comment type="similarity">
    <text evidence="1">Belongs to the Gfa family.</text>
</comment>
<dbReference type="PANTHER" id="PTHR33337:SF40">
    <property type="entry name" value="CENP-V_GFA DOMAIN-CONTAINING PROTEIN-RELATED"/>
    <property type="match status" value="1"/>
</dbReference>
<protein>
    <submittedName>
        <fullName evidence="7">GFA family protein</fullName>
    </submittedName>
</protein>
<dbReference type="GO" id="GO:0046872">
    <property type="term" value="F:metal ion binding"/>
    <property type="evidence" value="ECO:0007669"/>
    <property type="project" value="UniProtKB-KW"/>
</dbReference>
<keyword evidence="2" id="KW-0479">Metal-binding</keyword>
<dbReference type="Pfam" id="PF04828">
    <property type="entry name" value="GFA"/>
    <property type="match status" value="1"/>
</dbReference>
<keyword evidence="3" id="KW-0862">Zinc</keyword>
<sequence>MCQKQFGSLFGAFVTADQAHLQWTRGQPAWFRSSRKVHRGFCRNCGTPLAYRHPGGLELSIGSFDHPELFEPQVQVNHRQRLPWIDRLFEKPAFESEEMSAFFASVQSYQHPDHDTDRWPEENETTDVQADD</sequence>
<evidence type="ECO:0000256" key="1">
    <source>
        <dbReference type="ARBA" id="ARBA00005495"/>
    </source>
</evidence>
<feature type="compositionally biased region" description="Acidic residues" evidence="5">
    <location>
        <begin position="122"/>
        <end position="132"/>
    </location>
</feature>
<dbReference type="SUPFAM" id="SSF51316">
    <property type="entry name" value="Mss4-like"/>
    <property type="match status" value="1"/>
</dbReference>
<evidence type="ECO:0000259" key="6">
    <source>
        <dbReference type="Pfam" id="PF04828"/>
    </source>
</evidence>
<comment type="caution">
    <text evidence="7">The sequence shown here is derived from an EMBL/GenBank/DDBJ whole genome shotgun (WGS) entry which is preliminary data.</text>
</comment>
<evidence type="ECO:0000256" key="2">
    <source>
        <dbReference type="ARBA" id="ARBA00022723"/>
    </source>
</evidence>
<dbReference type="AlphaFoldDB" id="A0A4R5PKT7"/>
<organism evidence="7 8">
    <name type="scientific">Pseudohoeflea suaedae</name>
    <dbReference type="NCBI Taxonomy" id="877384"/>
    <lineage>
        <taxon>Bacteria</taxon>
        <taxon>Pseudomonadati</taxon>
        <taxon>Pseudomonadota</taxon>
        <taxon>Alphaproteobacteria</taxon>
        <taxon>Hyphomicrobiales</taxon>
        <taxon>Rhizobiaceae</taxon>
        <taxon>Pseudohoeflea</taxon>
    </lineage>
</organism>
<dbReference type="GO" id="GO:0016846">
    <property type="term" value="F:carbon-sulfur lyase activity"/>
    <property type="evidence" value="ECO:0007669"/>
    <property type="project" value="InterPro"/>
</dbReference>
<feature type="domain" description="CENP-V/GFA" evidence="6">
    <location>
        <begin position="2"/>
        <end position="76"/>
    </location>
</feature>
<evidence type="ECO:0000256" key="5">
    <source>
        <dbReference type="SAM" id="MobiDB-lite"/>
    </source>
</evidence>
<dbReference type="OrthoDB" id="9807246at2"/>
<gene>
    <name evidence="7" type="ORF">E2A64_11345</name>
</gene>
<name>A0A4R5PKT7_9HYPH</name>
<keyword evidence="4" id="KW-0456">Lyase</keyword>
<evidence type="ECO:0000256" key="4">
    <source>
        <dbReference type="ARBA" id="ARBA00023239"/>
    </source>
</evidence>
<evidence type="ECO:0000256" key="3">
    <source>
        <dbReference type="ARBA" id="ARBA00022833"/>
    </source>
</evidence>
<feature type="region of interest" description="Disordered" evidence="5">
    <location>
        <begin position="107"/>
        <end position="132"/>
    </location>
</feature>
<dbReference type="EMBL" id="SMSI01000002">
    <property type="protein sequence ID" value="TDH36343.1"/>
    <property type="molecule type" value="Genomic_DNA"/>
</dbReference>
<dbReference type="InterPro" id="IPR006913">
    <property type="entry name" value="CENP-V/GFA"/>
</dbReference>
<evidence type="ECO:0000313" key="7">
    <source>
        <dbReference type="EMBL" id="TDH36343.1"/>
    </source>
</evidence>
<accession>A0A4R5PKT7</accession>
<dbReference type="Gene3D" id="3.90.1590.10">
    <property type="entry name" value="glutathione-dependent formaldehyde- activating enzyme (gfa)"/>
    <property type="match status" value="1"/>
</dbReference>
<dbReference type="Proteomes" id="UP000295131">
    <property type="component" value="Unassembled WGS sequence"/>
</dbReference>
<feature type="compositionally biased region" description="Basic and acidic residues" evidence="5">
    <location>
        <begin position="111"/>
        <end position="121"/>
    </location>
</feature>
<keyword evidence="8" id="KW-1185">Reference proteome</keyword>
<proteinExistence type="inferred from homology"/>
<dbReference type="InterPro" id="IPR011057">
    <property type="entry name" value="Mss4-like_sf"/>
</dbReference>
<reference evidence="7 8" key="1">
    <citation type="journal article" date="2013" name="Int. J. Syst. Evol. Microbiol.">
        <title>Hoeflea suaedae sp. nov., an endophytic bacterium isolated from the root of the halophyte Suaeda maritima.</title>
        <authorList>
            <person name="Chung E.J."/>
            <person name="Park J.A."/>
            <person name="Pramanik P."/>
            <person name="Bibi F."/>
            <person name="Jeon C.O."/>
            <person name="Chung Y.R."/>
        </authorList>
    </citation>
    <scope>NUCLEOTIDE SEQUENCE [LARGE SCALE GENOMIC DNA]</scope>
    <source>
        <strain evidence="7 8">YC6898</strain>
    </source>
</reference>